<dbReference type="AlphaFoldDB" id="A0AAV4CG12"/>
<protein>
    <recommendedName>
        <fullName evidence="3">Pleiotrophin/Midkine C-terminal domain-containing protein</fullName>
    </recommendedName>
</protein>
<gene>
    <name evidence="1" type="ORF">PoB_005704200</name>
</gene>
<evidence type="ECO:0008006" key="3">
    <source>
        <dbReference type="Google" id="ProtNLM"/>
    </source>
</evidence>
<dbReference type="Proteomes" id="UP000735302">
    <property type="component" value="Unassembled WGS sequence"/>
</dbReference>
<evidence type="ECO:0000313" key="1">
    <source>
        <dbReference type="EMBL" id="GFO30537.1"/>
    </source>
</evidence>
<keyword evidence="2" id="KW-1185">Reference proteome</keyword>
<accession>A0AAV4CG12</accession>
<organism evidence="1 2">
    <name type="scientific">Plakobranchus ocellatus</name>
    <dbReference type="NCBI Taxonomy" id="259542"/>
    <lineage>
        <taxon>Eukaryota</taxon>
        <taxon>Metazoa</taxon>
        <taxon>Spiralia</taxon>
        <taxon>Lophotrochozoa</taxon>
        <taxon>Mollusca</taxon>
        <taxon>Gastropoda</taxon>
        <taxon>Heterobranchia</taxon>
        <taxon>Euthyneura</taxon>
        <taxon>Panpulmonata</taxon>
        <taxon>Sacoglossa</taxon>
        <taxon>Placobranchoidea</taxon>
        <taxon>Plakobranchidae</taxon>
        <taxon>Plakobranchus</taxon>
    </lineage>
</organism>
<dbReference type="EMBL" id="BLXT01006239">
    <property type="protein sequence ID" value="GFO30537.1"/>
    <property type="molecule type" value="Genomic_DNA"/>
</dbReference>
<sequence length="91" mass="10669">MYEDSESAARQKCRSGCAKTEEVDHCRNVARDVKSKWKWTTVEMKMEMYHDSRSGPLKKCRSRCTKTVEVDICRNIDRDVQRQSECTTAEM</sequence>
<evidence type="ECO:0000313" key="2">
    <source>
        <dbReference type="Proteomes" id="UP000735302"/>
    </source>
</evidence>
<comment type="caution">
    <text evidence="1">The sequence shown here is derived from an EMBL/GenBank/DDBJ whole genome shotgun (WGS) entry which is preliminary data.</text>
</comment>
<name>A0AAV4CG12_9GAST</name>
<reference evidence="1 2" key="1">
    <citation type="journal article" date="2021" name="Elife">
        <title>Chloroplast acquisition without the gene transfer in kleptoplastic sea slugs, Plakobranchus ocellatus.</title>
        <authorList>
            <person name="Maeda T."/>
            <person name="Takahashi S."/>
            <person name="Yoshida T."/>
            <person name="Shimamura S."/>
            <person name="Takaki Y."/>
            <person name="Nagai Y."/>
            <person name="Toyoda A."/>
            <person name="Suzuki Y."/>
            <person name="Arimoto A."/>
            <person name="Ishii H."/>
            <person name="Satoh N."/>
            <person name="Nishiyama T."/>
            <person name="Hasebe M."/>
            <person name="Maruyama T."/>
            <person name="Minagawa J."/>
            <person name="Obokata J."/>
            <person name="Shigenobu S."/>
        </authorList>
    </citation>
    <scope>NUCLEOTIDE SEQUENCE [LARGE SCALE GENOMIC DNA]</scope>
</reference>
<proteinExistence type="predicted"/>